<dbReference type="InterPro" id="IPR018300">
    <property type="entry name" value="Aminotrans_IV_CS"/>
</dbReference>
<dbReference type="InterPro" id="IPR043132">
    <property type="entry name" value="BCAT-like_C"/>
</dbReference>
<dbReference type="InterPro" id="IPR001544">
    <property type="entry name" value="Aminotrans_IV"/>
</dbReference>
<dbReference type="GO" id="GO:0003824">
    <property type="term" value="F:catalytic activity"/>
    <property type="evidence" value="ECO:0007669"/>
    <property type="project" value="InterPro"/>
</dbReference>
<evidence type="ECO:0008006" key="5">
    <source>
        <dbReference type="Google" id="ProtNLM"/>
    </source>
</evidence>
<dbReference type="EMBL" id="BARV01006110">
    <property type="protein sequence ID" value="GAI08153.1"/>
    <property type="molecule type" value="Genomic_DNA"/>
</dbReference>
<protein>
    <recommendedName>
        <fullName evidence="5">Branched-chain amino acid aminotransferase</fullName>
    </recommendedName>
</protein>
<evidence type="ECO:0000256" key="1">
    <source>
        <dbReference type="ARBA" id="ARBA00001933"/>
    </source>
</evidence>
<dbReference type="Gene3D" id="3.20.10.10">
    <property type="entry name" value="D-amino Acid Aminotransferase, subunit A, domain 2"/>
    <property type="match status" value="1"/>
</dbReference>
<gene>
    <name evidence="4" type="ORF">S06H3_12488</name>
</gene>
<dbReference type="PANTHER" id="PTHR42743:SF11">
    <property type="entry name" value="AMINODEOXYCHORISMATE LYASE"/>
    <property type="match status" value="1"/>
</dbReference>
<reference evidence="4" key="1">
    <citation type="journal article" date="2014" name="Front. Microbiol.">
        <title>High frequency of phylogenetically diverse reductive dehalogenase-homologous genes in deep subseafloor sedimentary metagenomes.</title>
        <authorList>
            <person name="Kawai M."/>
            <person name="Futagami T."/>
            <person name="Toyoda A."/>
            <person name="Takaki Y."/>
            <person name="Nishi S."/>
            <person name="Hori S."/>
            <person name="Arai W."/>
            <person name="Tsubouchi T."/>
            <person name="Morono Y."/>
            <person name="Uchiyama I."/>
            <person name="Ito T."/>
            <person name="Fujiyama A."/>
            <person name="Inagaki F."/>
            <person name="Takami H."/>
        </authorList>
    </citation>
    <scope>NUCLEOTIDE SEQUENCE</scope>
    <source>
        <strain evidence="4">Expedition CK06-06</strain>
    </source>
</reference>
<feature type="non-terminal residue" evidence="4">
    <location>
        <position position="1"/>
    </location>
</feature>
<dbReference type="FunFam" id="3.20.10.10:FF:000002">
    <property type="entry name" value="D-alanine aminotransferase"/>
    <property type="match status" value="1"/>
</dbReference>
<evidence type="ECO:0000256" key="2">
    <source>
        <dbReference type="ARBA" id="ARBA00009320"/>
    </source>
</evidence>
<evidence type="ECO:0000256" key="3">
    <source>
        <dbReference type="ARBA" id="ARBA00022898"/>
    </source>
</evidence>
<dbReference type="InterPro" id="IPR036038">
    <property type="entry name" value="Aminotransferase-like"/>
</dbReference>
<sequence>LAEASMSNIFLVNDDMLRTPGEESGILPGITREVVLELASQLSIDTLEGDIKLGECFHAQEAFLTNSLIEVMPLTEIDGKPIGSGRPGLITRRLMTAYQRLVHTETGLSER</sequence>
<proteinExistence type="inferred from homology"/>
<dbReference type="Pfam" id="PF01063">
    <property type="entry name" value="Aminotran_4"/>
    <property type="match status" value="1"/>
</dbReference>
<dbReference type="AlphaFoldDB" id="X1KN86"/>
<comment type="cofactor">
    <cofactor evidence="1">
        <name>pyridoxal 5'-phosphate</name>
        <dbReference type="ChEBI" id="CHEBI:597326"/>
    </cofactor>
</comment>
<accession>X1KN86</accession>
<dbReference type="GO" id="GO:0008652">
    <property type="term" value="P:amino acid biosynthetic process"/>
    <property type="evidence" value="ECO:0007669"/>
    <property type="project" value="UniProtKB-ARBA"/>
</dbReference>
<dbReference type="PROSITE" id="PS00770">
    <property type="entry name" value="AA_TRANSFER_CLASS_4"/>
    <property type="match status" value="1"/>
</dbReference>
<dbReference type="SUPFAM" id="SSF56752">
    <property type="entry name" value="D-aminoacid aminotransferase-like PLP-dependent enzymes"/>
    <property type="match status" value="1"/>
</dbReference>
<evidence type="ECO:0000313" key="4">
    <source>
        <dbReference type="EMBL" id="GAI08153.1"/>
    </source>
</evidence>
<dbReference type="PANTHER" id="PTHR42743">
    <property type="entry name" value="AMINO-ACID AMINOTRANSFERASE"/>
    <property type="match status" value="1"/>
</dbReference>
<dbReference type="GO" id="GO:0046394">
    <property type="term" value="P:carboxylic acid biosynthetic process"/>
    <property type="evidence" value="ECO:0007669"/>
    <property type="project" value="UniProtKB-ARBA"/>
</dbReference>
<keyword evidence="3" id="KW-0663">Pyridoxal phosphate</keyword>
<name>X1KN86_9ZZZZ</name>
<dbReference type="InterPro" id="IPR050571">
    <property type="entry name" value="Class-IV_PLP-Dep_Aminotrnsfr"/>
</dbReference>
<organism evidence="4">
    <name type="scientific">marine sediment metagenome</name>
    <dbReference type="NCBI Taxonomy" id="412755"/>
    <lineage>
        <taxon>unclassified sequences</taxon>
        <taxon>metagenomes</taxon>
        <taxon>ecological metagenomes</taxon>
    </lineage>
</organism>
<comment type="similarity">
    <text evidence="2">Belongs to the class-IV pyridoxal-phosphate-dependent aminotransferase family.</text>
</comment>
<comment type="caution">
    <text evidence="4">The sequence shown here is derived from an EMBL/GenBank/DDBJ whole genome shotgun (WGS) entry which is preliminary data.</text>
</comment>